<evidence type="ECO:0008006" key="4">
    <source>
        <dbReference type="Google" id="ProtNLM"/>
    </source>
</evidence>
<feature type="region of interest" description="Disordered" evidence="1">
    <location>
        <begin position="165"/>
        <end position="192"/>
    </location>
</feature>
<proteinExistence type="predicted"/>
<evidence type="ECO:0000313" key="3">
    <source>
        <dbReference type="Proteomes" id="UP000309676"/>
    </source>
</evidence>
<gene>
    <name evidence="2" type="ORF">FE782_18280</name>
</gene>
<reference evidence="2 3" key="1">
    <citation type="submission" date="2019-05" db="EMBL/GenBank/DDBJ databases">
        <authorList>
            <person name="Narsing Rao M.P."/>
            <person name="Li W.J."/>
        </authorList>
    </citation>
    <scope>NUCLEOTIDE SEQUENCE [LARGE SCALE GENOMIC DNA]</scope>
    <source>
        <strain evidence="2 3">SYSU_K30003</strain>
    </source>
</reference>
<organism evidence="2 3">
    <name type="scientific">Paenibacillus antri</name>
    <dbReference type="NCBI Taxonomy" id="2582848"/>
    <lineage>
        <taxon>Bacteria</taxon>
        <taxon>Bacillati</taxon>
        <taxon>Bacillota</taxon>
        <taxon>Bacilli</taxon>
        <taxon>Bacillales</taxon>
        <taxon>Paenibacillaceae</taxon>
        <taxon>Paenibacillus</taxon>
    </lineage>
</organism>
<comment type="caution">
    <text evidence="2">The sequence shown here is derived from an EMBL/GenBank/DDBJ whole genome shotgun (WGS) entry which is preliminary data.</text>
</comment>
<keyword evidence="3" id="KW-1185">Reference proteome</keyword>
<dbReference type="EMBL" id="VCIW01000013">
    <property type="protein sequence ID" value="TLS50808.1"/>
    <property type="molecule type" value="Genomic_DNA"/>
</dbReference>
<feature type="compositionally biased region" description="Basic and acidic residues" evidence="1">
    <location>
        <begin position="167"/>
        <end position="182"/>
    </location>
</feature>
<dbReference type="AlphaFoldDB" id="A0A5R9GBP7"/>
<protein>
    <recommendedName>
        <fullName evidence="4">Tetratricopeptide repeat protein</fullName>
    </recommendedName>
</protein>
<evidence type="ECO:0000256" key="1">
    <source>
        <dbReference type="SAM" id="MobiDB-lite"/>
    </source>
</evidence>
<dbReference type="OrthoDB" id="1807878at2"/>
<accession>A0A5R9GBP7</accession>
<feature type="compositionally biased region" description="Basic residues" evidence="1">
    <location>
        <begin position="183"/>
        <end position="192"/>
    </location>
</feature>
<name>A0A5R9GBP7_9BACL</name>
<sequence>MILMARDKTKPLEKLRWSKAGLKLLDAAVRASPKDDMIRVLRGKACNKLPEKHFRRTATAIEDFAYLVDRKERNEVSFTDKEYSQLVYDLGDAYSRIGRNRDAIATLRKLDGMSIDPELRRLVTERLQSLAGKPEVEVVPQESGASSILLGIAAQATARALQTWAENQRKKEEEARRREEQRRKKRKKRRRR</sequence>
<dbReference type="Proteomes" id="UP000309676">
    <property type="component" value="Unassembled WGS sequence"/>
</dbReference>
<dbReference type="SUPFAM" id="SSF48452">
    <property type="entry name" value="TPR-like"/>
    <property type="match status" value="1"/>
</dbReference>
<dbReference type="InterPro" id="IPR011990">
    <property type="entry name" value="TPR-like_helical_dom_sf"/>
</dbReference>
<dbReference type="Gene3D" id="1.25.40.10">
    <property type="entry name" value="Tetratricopeptide repeat domain"/>
    <property type="match status" value="1"/>
</dbReference>
<evidence type="ECO:0000313" key="2">
    <source>
        <dbReference type="EMBL" id="TLS50808.1"/>
    </source>
</evidence>